<dbReference type="EMBL" id="GIKN01007513">
    <property type="protein sequence ID" value="NIE49786.1"/>
    <property type="molecule type" value="Transcribed_RNA"/>
</dbReference>
<accession>A0A6G5AHU2</accession>
<organism evidence="1">
    <name type="scientific">Rhipicephalus microplus</name>
    <name type="common">Cattle tick</name>
    <name type="synonym">Boophilus microplus</name>
    <dbReference type="NCBI Taxonomy" id="6941"/>
    <lineage>
        <taxon>Eukaryota</taxon>
        <taxon>Metazoa</taxon>
        <taxon>Ecdysozoa</taxon>
        <taxon>Arthropoda</taxon>
        <taxon>Chelicerata</taxon>
        <taxon>Arachnida</taxon>
        <taxon>Acari</taxon>
        <taxon>Parasitiformes</taxon>
        <taxon>Ixodida</taxon>
        <taxon>Ixodoidea</taxon>
        <taxon>Ixodidae</taxon>
        <taxon>Rhipicephalinae</taxon>
        <taxon>Rhipicephalus</taxon>
        <taxon>Boophilus</taxon>
    </lineage>
</organism>
<proteinExistence type="predicted"/>
<dbReference type="AlphaFoldDB" id="A0A6G5AHU2"/>
<reference evidence="1" key="1">
    <citation type="submission" date="2020-03" db="EMBL/GenBank/DDBJ databases">
        <title>A transcriptome and proteome of the tick Rhipicephalus microplus shaped by the genetic composition of its hosts and developmental stage.</title>
        <authorList>
            <person name="Garcia G.R."/>
            <person name="Ribeiro J.M.C."/>
            <person name="Maruyama S.R."/>
            <person name="Gardinasse L.G."/>
            <person name="Nelson K."/>
            <person name="Ferreira B.R."/>
            <person name="Andrade T.G."/>
            <person name="Santos I.K.F.M."/>
        </authorList>
    </citation>
    <scope>NUCLEOTIDE SEQUENCE</scope>
    <source>
        <strain evidence="1">NSGR</strain>
        <tissue evidence="1">Salivary glands</tissue>
    </source>
</reference>
<evidence type="ECO:0000313" key="1">
    <source>
        <dbReference type="EMBL" id="NIE49786.1"/>
    </source>
</evidence>
<sequence length="150" mass="17006">MTVRMHCYVVCNLQISHYISASRNATIAALRSRTSGVAFVLHDYTIGMTSCASSLHPFNLPMSLVLTSHHQFPSRSSIFESFMLISVAVCTVSNIRTLWHIYLYLSCSRIRLGFLCRRSCWKVVYPFINDDIFVTSIGTRTAKSFLCHCP</sequence>
<protein>
    <submittedName>
        <fullName evidence="1">Uncharacterized protein</fullName>
    </submittedName>
</protein>
<name>A0A6G5AHU2_RHIMP</name>